<proteinExistence type="predicted"/>
<sequence>MLFAQNYRSVKKHMIERGLFLFDASTPKPDLSILTWTDFVKLCAEKSVTSAKDFAVNGTISLNPAAGISADGTKQWLHTRYIYHTWTSNRGVVTGSLAPVNAPTTPSYRYMERQFALNLIDDLGMMLSGSPSSGPMALAAHGINKTLPIMSTDLLNAQQGNTMYGTSMMLYTYPPTLDAVPTIAGNGFSWNSNGYQVVVGNAISAAAMSYSAVARVVNYNNSGGNYFSLYWGVPNLYHAITGGTPGVSVPTWGMAAIVDEKKTLHIAMLAESEIVQAVPVMNGNGTVQINVPTPQYTYEL</sequence>
<keyword evidence="2" id="KW-1185">Reference proteome</keyword>
<reference evidence="1 2" key="1">
    <citation type="submission" date="2021-06" db="EMBL/GenBank/DDBJ databases">
        <title>Complete genome sequence of Erwinia phage pEa_SNUABM_16.</title>
        <authorList>
            <person name="Kim S.G."/>
            <person name="Park S.C."/>
        </authorList>
    </citation>
    <scope>NUCLEOTIDE SEQUENCE [LARGE SCALE GENOMIC DNA]</scope>
    <source>
        <strain evidence="2">pEa_SNUABM_16</strain>
    </source>
</reference>
<organism evidence="1 2">
    <name type="scientific">Erwinia phage pEa_SNUABM_16</name>
    <dbReference type="NCBI Taxonomy" id="2869544"/>
    <lineage>
        <taxon>Viruses</taxon>
        <taxon>Duplodnaviria</taxon>
        <taxon>Heunggongvirae</taxon>
        <taxon>Uroviricota</taxon>
        <taxon>Caudoviricetes</taxon>
        <taxon>Alexandravirus</taxon>
        <taxon>Alexandravirus SNUABM16</taxon>
    </lineage>
</organism>
<dbReference type="Proteomes" id="UP000827953">
    <property type="component" value="Segment"/>
</dbReference>
<name>A0AAE8XQ19_9CAUD</name>
<gene>
    <name evidence="1" type="ORF">pEaSNUABM16_00097</name>
</gene>
<evidence type="ECO:0000313" key="1">
    <source>
        <dbReference type="EMBL" id="UAW96241.1"/>
    </source>
</evidence>
<accession>A0AAE8XQ19</accession>
<evidence type="ECO:0000313" key="2">
    <source>
        <dbReference type="Proteomes" id="UP000827953"/>
    </source>
</evidence>
<protein>
    <submittedName>
        <fullName evidence="1">Uncharacterized protein</fullName>
    </submittedName>
</protein>
<dbReference type="EMBL" id="MZ443782">
    <property type="protein sequence ID" value="UAW96241.1"/>
    <property type="molecule type" value="Genomic_DNA"/>
</dbReference>